<feature type="transmembrane region" description="Helical" evidence="5">
    <location>
        <begin position="170"/>
        <end position="188"/>
    </location>
</feature>
<reference evidence="8" key="3">
    <citation type="submission" date="2015-06" db="UniProtKB">
        <authorList>
            <consortium name="EnsemblProtists"/>
        </authorList>
    </citation>
    <scope>IDENTIFICATION</scope>
</reference>
<dbReference type="GO" id="GO:0022857">
    <property type="term" value="F:transmembrane transporter activity"/>
    <property type="evidence" value="ECO:0007669"/>
    <property type="project" value="InterPro"/>
</dbReference>
<dbReference type="HOGENOM" id="CLU_001265_33_5_1"/>
<dbReference type="PANTHER" id="PTHR24064">
    <property type="entry name" value="SOLUTE CARRIER FAMILY 22 MEMBER"/>
    <property type="match status" value="1"/>
</dbReference>
<feature type="transmembrane region" description="Helical" evidence="5">
    <location>
        <begin position="427"/>
        <end position="446"/>
    </location>
</feature>
<dbReference type="KEGG" id="gtt:GUITHDRAFT_155974"/>
<dbReference type="RefSeq" id="XP_005820580.1">
    <property type="nucleotide sequence ID" value="XM_005820523.1"/>
</dbReference>
<reference evidence="9" key="2">
    <citation type="submission" date="2012-11" db="EMBL/GenBank/DDBJ databases">
        <authorList>
            <person name="Kuo A."/>
            <person name="Curtis B.A."/>
            <person name="Tanifuji G."/>
            <person name="Burki F."/>
            <person name="Gruber A."/>
            <person name="Irimia M."/>
            <person name="Maruyama S."/>
            <person name="Arias M.C."/>
            <person name="Ball S.G."/>
            <person name="Gile G.H."/>
            <person name="Hirakawa Y."/>
            <person name="Hopkins J.F."/>
            <person name="Rensing S.A."/>
            <person name="Schmutz J."/>
            <person name="Symeonidi A."/>
            <person name="Elias M."/>
            <person name="Eveleigh R.J."/>
            <person name="Herman E.K."/>
            <person name="Klute M.J."/>
            <person name="Nakayama T."/>
            <person name="Obornik M."/>
            <person name="Reyes-Prieto A."/>
            <person name="Armbrust E.V."/>
            <person name="Aves S.J."/>
            <person name="Beiko R.G."/>
            <person name="Coutinho P."/>
            <person name="Dacks J.B."/>
            <person name="Durnford D.G."/>
            <person name="Fast N.M."/>
            <person name="Green B.R."/>
            <person name="Grisdale C."/>
            <person name="Hempe F."/>
            <person name="Henrissat B."/>
            <person name="Hoppner M.P."/>
            <person name="Ishida K.-I."/>
            <person name="Kim E."/>
            <person name="Koreny L."/>
            <person name="Kroth P.G."/>
            <person name="Liu Y."/>
            <person name="Malik S.-B."/>
            <person name="Maier U.G."/>
            <person name="McRose D."/>
            <person name="Mock T."/>
            <person name="Neilson J.A."/>
            <person name="Onodera N.T."/>
            <person name="Poole A.M."/>
            <person name="Pritham E.J."/>
            <person name="Richards T.A."/>
            <person name="Rocap G."/>
            <person name="Roy S.W."/>
            <person name="Sarai C."/>
            <person name="Schaack S."/>
            <person name="Shirato S."/>
            <person name="Slamovits C.H."/>
            <person name="Spencer D.F."/>
            <person name="Suzuki S."/>
            <person name="Worden A.Z."/>
            <person name="Zauner S."/>
            <person name="Barry K."/>
            <person name="Bell C."/>
            <person name="Bharti A.K."/>
            <person name="Crow J.A."/>
            <person name="Grimwood J."/>
            <person name="Kramer R."/>
            <person name="Lindquist E."/>
            <person name="Lucas S."/>
            <person name="Salamov A."/>
            <person name="McFadden G.I."/>
            <person name="Lane C.E."/>
            <person name="Keeling P.J."/>
            <person name="Gray M.W."/>
            <person name="Grigoriev I.V."/>
            <person name="Archibald J.M."/>
        </authorList>
    </citation>
    <scope>NUCLEOTIDE SEQUENCE</scope>
    <source>
        <strain evidence="9">CCMP2712</strain>
    </source>
</reference>
<dbReference type="Proteomes" id="UP000011087">
    <property type="component" value="Unassembled WGS sequence"/>
</dbReference>
<dbReference type="eggNOG" id="KOG0255">
    <property type="taxonomic scope" value="Eukaryota"/>
</dbReference>
<dbReference type="OrthoDB" id="3936150at2759"/>
<dbReference type="OMA" id="WHCTGAS"/>
<feature type="transmembrane region" description="Helical" evidence="5">
    <location>
        <begin position="330"/>
        <end position="349"/>
    </location>
</feature>
<gene>
    <name evidence="7" type="ORF">GUITHDRAFT_155974</name>
</gene>
<dbReference type="GO" id="GO:0016020">
    <property type="term" value="C:membrane"/>
    <property type="evidence" value="ECO:0007669"/>
    <property type="project" value="UniProtKB-SubCell"/>
</dbReference>
<evidence type="ECO:0000256" key="1">
    <source>
        <dbReference type="ARBA" id="ARBA00004141"/>
    </source>
</evidence>
<keyword evidence="9" id="KW-1185">Reference proteome</keyword>
<dbReference type="InterPro" id="IPR036259">
    <property type="entry name" value="MFS_trans_sf"/>
</dbReference>
<dbReference type="Gene3D" id="1.20.1250.20">
    <property type="entry name" value="MFS general substrate transporter like domains"/>
    <property type="match status" value="1"/>
</dbReference>
<name>L1ICN2_GUITC</name>
<dbReference type="SUPFAM" id="SSF103473">
    <property type="entry name" value="MFS general substrate transporter"/>
    <property type="match status" value="1"/>
</dbReference>
<accession>L1ICN2</accession>
<evidence type="ECO:0000256" key="5">
    <source>
        <dbReference type="SAM" id="Phobius"/>
    </source>
</evidence>
<keyword evidence="3 5" id="KW-1133">Transmembrane helix</keyword>
<feature type="transmembrane region" description="Helical" evidence="5">
    <location>
        <begin position="355"/>
        <end position="375"/>
    </location>
</feature>
<feature type="transmembrane region" description="Helical" evidence="5">
    <location>
        <begin position="55"/>
        <end position="75"/>
    </location>
</feature>
<dbReference type="GeneID" id="17290353"/>
<dbReference type="PaxDb" id="55529-EKX33600"/>
<proteinExistence type="predicted"/>
<protein>
    <recommendedName>
        <fullName evidence="6">Major facilitator superfamily (MFS) profile domain-containing protein</fullName>
    </recommendedName>
</protein>
<feature type="transmembrane region" description="Helical" evidence="5">
    <location>
        <begin position="87"/>
        <end position="109"/>
    </location>
</feature>
<dbReference type="STRING" id="905079.L1ICN2"/>
<evidence type="ECO:0000256" key="2">
    <source>
        <dbReference type="ARBA" id="ARBA00022692"/>
    </source>
</evidence>
<dbReference type="AlphaFoldDB" id="L1ICN2"/>
<feature type="transmembrane region" description="Helical" evidence="5">
    <location>
        <begin position="301"/>
        <end position="318"/>
    </location>
</feature>
<sequence length="455" mass="49808">MTITAAEYSLYLFFFSWCWLSVAVSAFTDVFVFAKERRDILTATEEFRLNPSTRAAVYSSFYLGWLFGDPFFGWIADKWGRHPSVYIATALGLIFQASCALAVGPYSLFSLRLFAGVCMGGADLVAYVHCIELSGVQQRATSGSVMQCFFACGLCLAASFAVVFPDWRQLYFVAALPTALFIISWWWIPESPKWLANQLRSGKLKGGEKLQHSKAETADQHRALLHVTEEAGQVVGDGGSEDEKGHRNQTENGDKEFTYSMLLKDSDTSQLLMTVCVVWLIGGFVYYGITLSAGSISKEIHLNMFLMGLVEIPAYVLSRYLADTAGRKSSYISLTLLAAFFCLVSWSYPRKGGRLLFALVGKIFASGAFSLVWMWSPEIFPTGARSLTTAIGSQAARVGSILAPYVVVLMSEMESTVDGSGVSHPPLPQPIFAAVGCISALVACFLPETVGVEMI</sequence>
<keyword evidence="4 5" id="KW-0472">Membrane</keyword>
<dbReference type="EnsemblProtists" id="EKX33600">
    <property type="protein sequence ID" value="EKX33600"/>
    <property type="gene ID" value="GUITHDRAFT_155974"/>
</dbReference>
<feature type="transmembrane region" description="Helical" evidence="5">
    <location>
        <begin position="12"/>
        <end position="34"/>
    </location>
</feature>
<dbReference type="InterPro" id="IPR020846">
    <property type="entry name" value="MFS_dom"/>
</dbReference>
<comment type="subcellular location">
    <subcellularLocation>
        <location evidence="1">Membrane</location>
        <topology evidence="1">Multi-pass membrane protein</topology>
    </subcellularLocation>
</comment>
<dbReference type="EMBL" id="JH993135">
    <property type="protein sequence ID" value="EKX33600.1"/>
    <property type="molecule type" value="Genomic_DNA"/>
</dbReference>
<keyword evidence="2 5" id="KW-0812">Transmembrane</keyword>
<evidence type="ECO:0000313" key="7">
    <source>
        <dbReference type="EMBL" id="EKX33600.1"/>
    </source>
</evidence>
<reference evidence="7 9" key="1">
    <citation type="journal article" date="2012" name="Nature">
        <title>Algal genomes reveal evolutionary mosaicism and the fate of nucleomorphs.</title>
        <authorList>
            <consortium name="DOE Joint Genome Institute"/>
            <person name="Curtis B.A."/>
            <person name="Tanifuji G."/>
            <person name="Burki F."/>
            <person name="Gruber A."/>
            <person name="Irimia M."/>
            <person name="Maruyama S."/>
            <person name="Arias M.C."/>
            <person name="Ball S.G."/>
            <person name="Gile G.H."/>
            <person name="Hirakawa Y."/>
            <person name="Hopkins J.F."/>
            <person name="Kuo A."/>
            <person name="Rensing S.A."/>
            <person name="Schmutz J."/>
            <person name="Symeonidi A."/>
            <person name="Elias M."/>
            <person name="Eveleigh R.J."/>
            <person name="Herman E.K."/>
            <person name="Klute M.J."/>
            <person name="Nakayama T."/>
            <person name="Obornik M."/>
            <person name="Reyes-Prieto A."/>
            <person name="Armbrust E.V."/>
            <person name="Aves S.J."/>
            <person name="Beiko R.G."/>
            <person name="Coutinho P."/>
            <person name="Dacks J.B."/>
            <person name="Durnford D.G."/>
            <person name="Fast N.M."/>
            <person name="Green B.R."/>
            <person name="Grisdale C.J."/>
            <person name="Hempel F."/>
            <person name="Henrissat B."/>
            <person name="Hoppner M.P."/>
            <person name="Ishida K."/>
            <person name="Kim E."/>
            <person name="Koreny L."/>
            <person name="Kroth P.G."/>
            <person name="Liu Y."/>
            <person name="Malik S.B."/>
            <person name="Maier U.G."/>
            <person name="McRose D."/>
            <person name="Mock T."/>
            <person name="Neilson J.A."/>
            <person name="Onodera N.T."/>
            <person name="Poole A.M."/>
            <person name="Pritham E.J."/>
            <person name="Richards T.A."/>
            <person name="Rocap G."/>
            <person name="Roy S.W."/>
            <person name="Sarai C."/>
            <person name="Schaack S."/>
            <person name="Shirato S."/>
            <person name="Slamovits C.H."/>
            <person name="Spencer D.F."/>
            <person name="Suzuki S."/>
            <person name="Worden A.Z."/>
            <person name="Zauner S."/>
            <person name="Barry K."/>
            <person name="Bell C."/>
            <person name="Bharti A.K."/>
            <person name="Crow J.A."/>
            <person name="Grimwood J."/>
            <person name="Kramer R."/>
            <person name="Lindquist E."/>
            <person name="Lucas S."/>
            <person name="Salamov A."/>
            <person name="McFadden G.I."/>
            <person name="Lane C.E."/>
            <person name="Keeling P.J."/>
            <person name="Gray M.W."/>
            <person name="Grigoriev I.V."/>
            <person name="Archibald J.M."/>
        </authorList>
    </citation>
    <scope>NUCLEOTIDE SEQUENCE</scope>
    <source>
        <strain evidence="7 9">CCMP2712</strain>
    </source>
</reference>
<evidence type="ECO:0000256" key="3">
    <source>
        <dbReference type="ARBA" id="ARBA00022989"/>
    </source>
</evidence>
<dbReference type="Pfam" id="PF00083">
    <property type="entry name" value="Sugar_tr"/>
    <property type="match status" value="1"/>
</dbReference>
<evidence type="ECO:0000313" key="8">
    <source>
        <dbReference type="EnsemblProtists" id="EKX33600"/>
    </source>
</evidence>
<organism evidence="7">
    <name type="scientific">Guillardia theta (strain CCMP2712)</name>
    <name type="common">Cryptophyte</name>
    <dbReference type="NCBI Taxonomy" id="905079"/>
    <lineage>
        <taxon>Eukaryota</taxon>
        <taxon>Cryptophyceae</taxon>
        <taxon>Pyrenomonadales</taxon>
        <taxon>Geminigeraceae</taxon>
        <taxon>Guillardia</taxon>
    </lineage>
</organism>
<dbReference type="PROSITE" id="PS50850">
    <property type="entry name" value="MFS"/>
    <property type="match status" value="1"/>
</dbReference>
<feature type="domain" description="Major facilitator superfamily (MFS) profile" evidence="6">
    <location>
        <begin position="2"/>
        <end position="451"/>
    </location>
</feature>
<dbReference type="InterPro" id="IPR005828">
    <property type="entry name" value="MFS_sugar_transport-like"/>
</dbReference>
<evidence type="ECO:0000313" key="9">
    <source>
        <dbReference type="Proteomes" id="UP000011087"/>
    </source>
</evidence>
<evidence type="ECO:0000259" key="6">
    <source>
        <dbReference type="PROSITE" id="PS50850"/>
    </source>
</evidence>
<feature type="transmembrane region" description="Helical" evidence="5">
    <location>
        <begin position="271"/>
        <end position="289"/>
    </location>
</feature>
<feature type="transmembrane region" description="Helical" evidence="5">
    <location>
        <begin position="145"/>
        <end position="164"/>
    </location>
</feature>
<evidence type="ECO:0000256" key="4">
    <source>
        <dbReference type="ARBA" id="ARBA00023136"/>
    </source>
</evidence>